<protein>
    <recommendedName>
        <fullName evidence="3">Fic/DOC family protein</fullName>
    </recommendedName>
</protein>
<dbReference type="RefSeq" id="WP_211310009.1">
    <property type="nucleotide sequence ID" value="NZ_QKZI01000004.1"/>
</dbReference>
<accession>A0A2W7MFA3</accession>
<organism evidence="1 2">
    <name type="scientific">Psychrobacillus insolitus</name>
    <dbReference type="NCBI Taxonomy" id="1461"/>
    <lineage>
        <taxon>Bacteria</taxon>
        <taxon>Bacillati</taxon>
        <taxon>Bacillota</taxon>
        <taxon>Bacilli</taxon>
        <taxon>Bacillales</taxon>
        <taxon>Bacillaceae</taxon>
        <taxon>Psychrobacillus</taxon>
    </lineage>
</organism>
<evidence type="ECO:0000313" key="2">
    <source>
        <dbReference type="Proteomes" id="UP000248646"/>
    </source>
</evidence>
<dbReference type="Gene3D" id="1.10.3290.10">
    <property type="entry name" value="Fido-like domain"/>
    <property type="match status" value="1"/>
</dbReference>
<comment type="caution">
    <text evidence="1">The sequence shown here is derived from an EMBL/GenBank/DDBJ whole genome shotgun (WGS) entry which is preliminary data.</text>
</comment>
<evidence type="ECO:0000313" key="1">
    <source>
        <dbReference type="EMBL" id="PZX04598.1"/>
    </source>
</evidence>
<evidence type="ECO:0008006" key="3">
    <source>
        <dbReference type="Google" id="ProtNLM"/>
    </source>
</evidence>
<dbReference type="EMBL" id="QKZI01000004">
    <property type="protein sequence ID" value="PZX04598.1"/>
    <property type="molecule type" value="Genomic_DNA"/>
</dbReference>
<dbReference type="Proteomes" id="UP000248646">
    <property type="component" value="Unassembled WGS sequence"/>
</dbReference>
<dbReference type="AlphaFoldDB" id="A0A2W7MFA3"/>
<reference evidence="1 2" key="1">
    <citation type="submission" date="2018-06" db="EMBL/GenBank/DDBJ databases">
        <title>Genomic Encyclopedia of Type Strains, Phase IV (KMG-IV): sequencing the most valuable type-strain genomes for metagenomic binning, comparative biology and taxonomic classification.</title>
        <authorList>
            <person name="Goeker M."/>
        </authorList>
    </citation>
    <scope>NUCLEOTIDE SEQUENCE [LARGE SCALE GENOMIC DNA]</scope>
    <source>
        <strain evidence="1 2">DSM 5</strain>
    </source>
</reference>
<name>A0A2W7MFA3_9BACI</name>
<sequence>MDQYVYSNTNVLVNKLNIKDEKELIDVEAQLIIAGILDITSISSEINFQEYRSLQNIHHFLFS</sequence>
<dbReference type="InterPro" id="IPR036597">
    <property type="entry name" value="Fido-like_dom_sf"/>
</dbReference>
<keyword evidence="2" id="KW-1185">Reference proteome</keyword>
<gene>
    <name evidence="1" type="ORF">C7437_104110</name>
</gene>
<proteinExistence type="predicted"/>